<organism evidence="4 5">
    <name type="scientific">Frankliniella fusca</name>
    <dbReference type="NCBI Taxonomy" id="407009"/>
    <lineage>
        <taxon>Eukaryota</taxon>
        <taxon>Metazoa</taxon>
        <taxon>Ecdysozoa</taxon>
        <taxon>Arthropoda</taxon>
        <taxon>Hexapoda</taxon>
        <taxon>Insecta</taxon>
        <taxon>Pterygota</taxon>
        <taxon>Neoptera</taxon>
        <taxon>Paraneoptera</taxon>
        <taxon>Thysanoptera</taxon>
        <taxon>Terebrantia</taxon>
        <taxon>Thripoidea</taxon>
        <taxon>Thripidae</taxon>
        <taxon>Frankliniella</taxon>
    </lineage>
</organism>
<feature type="compositionally biased region" description="Low complexity" evidence="2">
    <location>
        <begin position="1136"/>
        <end position="1155"/>
    </location>
</feature>
<reference evidence="4" key="1">
    <citation type="submission" date="2021-07" db="EMBL/GenBank/DDBJ databases">
        <authorList>
            <person name="Catto M.A."/>
            <person name="Jacobson A."/>
            <person name="Kennedy G."/>
            <person name="Labadie P."/>
            <person name="Hunt B.G."/>
            <person name="Srinivasan R."/>
        </authorList>
    </citation>
    <scope>NUCLEOTIDE SEQUENCE</scope>
    <source>
        <strain evidence="4">PL_HMW_Pooled</strain>
        <tissue evidence="4">Head</tissue>
    </source>
</reference>
<evidence type="ECO:0000313" key="5">
    <source>
        <dbReference type="Proteomes" id="UP001219518"/>
    </source>
</evidence>
<protein>
    <submittedName>
        <fullName evidence="4">Protein disconnected</fullName>
    </submittedName>
</protein>
<gene>
    <name evidence="4" type="ORF">KUF71_023669</name>
</gene>
<dbReference type="Proteomes" id="UP001219518">
    <property type="component" value="Unassembled WGS sequence"/>
</dbReference>
<feature type="region of interest" description="Disordered" evidence="2">
    <location>
        <begin position="555"/>
        <end position="585"/>
    </location>
</feature>
<name>A0AAE1LBT6_9NEOP</name>
<proteinExistence type="predicted"/>
<feature type="compositionally biased region" description="Low complexity" evidence="2">
    <location>
        <begin position="782"/>
        <end position="803"/>
    </location>
</feature>
<dbReference type="EMBL" id="JAHWGI010000366">
    <property type="protein sequence ID" value="KAK3914256.1"/>
    <property type="molecule type" value="Genomic_DNA"/>
</dbReference>
<dbReference type="AlphaFoldDB" id="A0AAE1LBT6"/>
<comment type="caution">
    <text evidence="4">The sequence shown here is derived from an EMBL/GenBank/DDBJ whole genome shotgun (WGS) entry which is preliminary data.</text>
</comment>
<accession>A0AAE1LBT6</accession>
<evidence type="ECO:0000256" key="2">
    <source>
        <dbReference type="SAM" id="MobiDB-lite"/>
    </source>
</evidence>
<feature type="compositionally biased region" description="Low complexity" evidence="2">
    <location>
        <begin position="178"/>
        <end position="199"/>
    </location>
</feature>
<dbReference type="PANTHER" id="PTHR15021">
    <property type="entry name" value="DISCONNECTED-RELATED"/>
    <property type="match status" value="1"/>
</dbReference>
<dbReference type="PANTHER" id="PTHR15021:SF0">
    <property type="entry name" value="DISCO-RELATED, ISOFORM A-RELATED"/>
    <property type="match status" value="1"/>
</dbReference>
<feature type="compositionally biased region" description="Basic and acidic residues" evidence="2">
    <location>
        <begin position="443"/>
        <end position="457"/>
    </location>
</feature>
<feature type="compositionally biased region" description="Basic and acidic residues" evidence="2">
    <location>
        <begin position="206"/>
        <end position="223"/>
    </location>
</feature>
<feature type="compositionally biased region" description="Low complexity" evidence="2">
    <location>
        <begin position="393"/>
        <end position="407"/>
    </location>
</feature>
<feature type="compositionally biased region" description="Low complexity" evidence="2">
    <location>
        <begin position="470"/>
        <end position="479"/>
    </location>
</feature>
<feature type="region of interest" description="Disordered" evidence="2">
    <location>
        <begin position="656"/>
        <end position="946"/>
    </location>
</feature>
<dbReference type="PROSITE" id="PS00028">
    <property type="entry name" value="ZINC_FINGER_C2H2_1"/>
    <property type="match status" value="2"/>
</dbReference>
<dbReference type="GO" id="GO:0008270">
    <property type="term" value="F:zinc ion binding"/>
    <property type="evidence" value="ECO:0007669"/>
    <property type="project" value="UniProtKB-KW"/>
</dbReference>
<feature type="region of interest" description="Disordered" evidence="2">
    <location>
        <begin position="393"/>
        <end position="503"/>
    </location>
</feature>
<sequence length="1163" mass="124129">MESYKTMETMEEALDKLGCRQNFGQGPMEPVEPVQPNALLDIASLALYGCHALPVRLKILLDRLFSVLRPDQVVQVLRGFGWTQDDYARGYILNEANGASLDRFNICSPEEEPLVLQQFLRFGETRALTEQLLRGAAPGASPGPGGAMPPAPSKEAHERLQGSAPSEPAKQTTPLHSPQQRDASAAAAAAPAPAPTRQSPRPPSTDGRRDRDGRESREDDKRISSALNFSLSSSASSRSAASGGPVSPPQKHAPAGPPSGSGSTGLGRQSPPSAQAPHTPHSALSFLNRGAQPQPQSPPGSSPLNRLQNMQPFDFRKMAASAVRASPEPPAGPGGVPGLLNLRPPPPPPVPTSSMSALPLAFSHSALGSVPLTAANLVASSFPGLISSAMAGHPGHPGAAGHPAHPGSKSPSTDLNSRAGSSDFGSGSDDDEDNSGSALNLSRDARDSRERERDDKMRSKRPATSPPPQQRSSKQPLSSFSPLKRQSAWPSSPLPANLGTQLINPTTGKKRVQCNVCLKTFCDKGALKIHFSAVHLREMHRCTVEGCSMMFSSRRSRNRHSANPNPKLHSPHLRRKISPHDGRSAQAHPILLPPHQASLSALNPLSFGAFPLLPHDPRDPRDPRQAAMAAAAAAAGGASALDLNLKNSLGLSLRYERDQRERERQRDTNMTSLSMDEDDEDDEEGIVVVGGADDDDDVPEDLHQPNKRLKFSVSDDGDDNSNTDDDSQTALDLGTSASSVATNGVDHHGLHGGHSEPSEQGGRSGRKRKSQNPTRCTQPPASMDDMSNYDDSSSDGGQQLYPGGAQGLGQGPQEQEAGLDLAVRRRVDEDHRETEERQAREQDSVQPPHEEGSSQDDQVFRLTKEQKGESIEPPTEDRESNSASAAGGAEHRKSVEKDEKDSVITTSEAADPNGMPSSPCAGSPPSSPAASPASSQGDGSHDEDGYYYPDGYFTNVDFADVPLDKDNPRRCTACGKVFQNHFGVKTHFQNVHLKLMHKCTVDGCNAAFPSKRSRDRHSANLNLHRKLLSTSSSPTQGDKPSHPGPMFLPHPDLLARLYADPSVVRGMDTQHPMIMPPFGYPPMPYPLNGHVGRAGSTSPTSPRSLDEEMMGRPGRPPKMVQDPFLSARSRSDPGGLAVQPSPLPLAAPSLGLLAQRRASASDS</sequence>
<feature type="compositionally biased region" description="Acidic residues" evidence="2">
    <location>
        <begin position="715"/>
        <end position="727"/>
    </location>
</feature>
<reference evidence="4" key="2">
    <citation type="journal article" date="2023" name="BMC Genomics">
        <title>Pest status, molecular evolution, and epigenetic factors derived from the genome assembly of Frankliniella fusca, a thysanopteran phytovirus vector.</title>
        <authorList>
            <person name="Catto M.A."/>
            <person name="Labadie P.E."/>
            <person name="Jacobson A.L."/>
            <person name="Kennedy G.G."/>
            <person name="Srinivasan R."/>
            <person name="Hunt B.G."/>
        </authorList>
    </citation>
    <scope>NUCLEOTIDE SEQUENCE</scope>
    <source>
        <strain evidence="4">PL_HMW_Pooled</strain>
    </source>
</reference>
<feature type="compositionally biased region" description="Low complexity" evidence="2">
    <location>
        <begin position="916"/>
        <end position="935"/>
    </location>
</feature>
<feature type="compositionally biased region" description="Low complexity" evidence="2">
    <location>
        <begin position="224"/>
        <end position="242"/>
    </location>
</feature>
<evidence type="ECO:0000259" key="3">
    <source>
        <dbReference type="PROSITE" id="PS50157"/>
    </source>
</evidence>
<feature type="compositionally biased region" description="Polar residues" evidence="2">
    <location>
        <begin position="771"/>
        <end position="780"/>
    </location>
</feature>
<feature type="compositionally biased region" description="Basic and acidic residues" evidence="2">
    <location>
        <begin position="889"/>
        <end position="902"/>
    </location>
</feature>
<dbReference type="GO" id="GO:0005634">
    <property type="term" value="C:nucleus"/>
    <property type="evidence" value="ECO:0007669"/>
    <property type="project" value="TreeGrafter"/>
</dbReference>
<keyword evidence="1" id="KW-0479">Metal-binding</keyword>
<dbReference type="SMART" id="SM00355">
    <property type="entry name" value="ZnF_C2H2"/>
    <property type="match status" value="4"/>
</dbReference>
<feature type="compositionally biased region" description="Acidic residues" evidence="2">
    <location>
        <begin position="675"/>
        <end position="685"/>
    </location>
</feature>
<feature type="compositionally biased region" description="Polar residues" evidence="2">
    <location>
        <begin position="409"/>
        <end position="419"/>
    </location>
</feature>
<dbReference type="Gene3D" id="3.30.160.60">
    <property type="entry name" value="Classic Zinc Finger"/>
    <property type="match status" value="1"/>
</dbReference>
<dbReference type="InterPro" id="IPR013087">
    <property type="entry name" value="Znf_C2H2_type"/>
</dbReference>
<dbReference type="InterPro" id="IPR040436">
    <property type="entry name" value="Disconnected-like"/>
</dbReference>
<feature type="compositionally biased region" description="Basic and acidic residues" evidence="2">
    <location>
        <begin position="656"/>
        <end position="667"/>
    </location>
</feature>
<dbReference type="GO" id="GO:0006355">
    <property type="term" value="P:regulation of DNA-templated transcription"/>
    <property type="evidence" value="ECO:0007669"/>
    <property type="project" value="TreeGrafter"/>
</dbReference>
<feature type="domain" description="C2H2-type" evidence="3">
    <location>
        <begin position="969"/>
        <end position="992"/>
    </location>
</feature>
<feature type="compositionally biased region" description="Basic and acidic residues" evidence="2">
    <location>
        <begin position="745"/>
        <end position="757"/>
    </location>
</feature>
<keyword evidence="1" id="KW-0863">Zinc-finger</keyword>
<feature type="domain" description="C2H2-type" evidence="3">
    <location>
        <begin position="512"/>
        <end position="540"/>
    </location>
</feature>
<keyword evidence="5" id="KW-1185">Reference proteome</keyword>
<keyword evidence="1" id="KW-0862">Zinc</keyword>
<evidence type="ECO:0000313" key="4">
    <source>
        <dbReference type="EMBL" id="KAK3914256.1"/>
    </source>
</evidence>
<feature type="region of interest" description="Disordered" evidence="2">
    <location>
        <begin position="135"/>
        <end position="353"/>
    </location>
</feature>
<evidence type="ECO:0000256" key="1">
    <source>
        <dbReference type="PROSITE-ProRule" id="PRU00042"/>
    </source>
</evidence>
<feature type="compositionally biased region" description="Basic and acidic residues" evidence="2">
    <location>
        <begin position="822"/>
        <end position="880"/>
    </location>
</feature>
<feature type="region of interest" description="Disordered" evidence="2">
    <location>
        <begin position="1091"/>
        <end position="1163"/>
    </location>
</feature>
<dbReference type="PROSITE" id="PS50157">
    <property type="entry name" value="ZINC_FINGER_C2H2_2"/>
    <property type="match status" value="2"/>
</dbReference>